<dbReference type="PANTHER" id="PTHR43431:SF7">
    <property type="entry name" value="OXIDOREDUCTASE, SHORT CHAIN DEHYDROGENASE_REDUCTASE FAMILY (AFU_ORTHOLOGUE AFUA_5G14000)"/>
    <property type="match status" value="1"/>
</dbReference>
<dbReference type="PRINTS" id="PR00081">
    <property type="entry name" value="GDHRDH"/>
</dbReference>
<name>A0A7R7XX38_9EURO</name>
<dbReference type="InterPro" id="IPR002347">
    <property type="entry name" value="SDR_fam"/>
</dbReference>
<dbReference type="GeneID" id="64979308"/>
<dbReference type="Pfam" id="PF00106">
    <property type="entry name" value="adh_short"/>
    <property type="match status" value="1"/>
</dbReference>
<dbReference type="InterPro" id="IPR036291">
    <property type="entry name" value="NAD(P)-bd_dom_sf"/>
</dbReference>
<dbReference type="OrthoDB" id="5399006at2759"/>
<evidence type="ECO:0008006" key="3">
    <source>
        <dbReference type="Google" id="ProtNLM"/>
    </source>
</evidence>
<dbReference type="SUPFAM" id="SSF51735">
    <property type="entry name" value="NAD(P)-binding Rossmann-fold domains"/>
    <property type="match status" value="1"/>
</dbReference>
<gene>
    <name evidence="1" type="ORF">APUU_70881A</name>
</gene>
<protein>
    <recommendedName>
        <fullName evidence="3">Oxidoreductase</fullName>
    </recommendedName>
</protein>
<reference evidence="1" key="1">
    <citation type="submission" date="2021-01" db="EMBL/GenBank/DDBJ databases">
        <authorList>
            <consortium name="Aspergillus puulaauensis MK2 genome sequencing consortium"/>
            <person name="Kazuki M."/>
            <person name="Futagami T."/>
        </authorList>
    </citation>
    <scope>NUCLEOTIDE SEQUENCE</scope>
    <source>
        <strain evidence="1">MK2</strain>
    </source>
</reference>
<accession>A0A7R7XX38</accession>
<sequence>MDQPFAIIAGVGPGTGAALARKFAKQYPVALLARSTNFARELASQIEADGGTAISYQVDISDAASVEVAFNGIRKQFGTNCAAALFNASSRPFPKPFLWQSDDDLGYALDISLTGAYLFAQAVLPLLLSARNSNTDTDLVPTLIFTGATGAVKANAWMQPFAISKHALRALTQSLSREFEPQGIHVSHVIIDGVIRMPLTWWLKPFSGWDAKLDPAAIADSYWYLHAQPLAHMTSEITIRPYCETW</sequence>
<dbReference type="Gene3D" id="3.40.50.720">
    <property type="entry name" value="NAD(P)-binding Rossmann-like Domain"/>
    <property type="match status" value="1"/>
</dbReference>
<dbReference type="KEGG" id="apuu:APUU_70881A"/>
<dbReference type="RefSeq" id="XP_041561497.1">
    <property type="nucleotide sequence ID" value="XM_041695804.1"/>
</dbReference>
<reference evidence="1" key="2">
    <citation type="submission" date="2021-02" db="EMBL/GenBank/DDBJ databases">
        <title>Aspergillus puulaauensis MK2 genome sequence.</title>
        <authorList>
            <person name="Futagami T."/>
            <person name="Mori K."/>
            <person name="Kadooka C."/>
            <person name="Tanaka T."/>
        </authorList>
    </citation>
    <scope>NUCLEOTIDE SEQUENCE</scope>
    <source>
        <strain evidence="1">MK2</strain>
    </source>
</reference>
<dbReference type="Proteomes" id="UP000654913">
    <property type="component" value="Chromosome 7"/>
</dbReference>
<dbReference type="PANTHER" id="PTHR43431">
    <property type="entry name" value="OXIDOREDUCTASE, SHORT CHAIN DEHYDROGENASE/REDUCTASE FAMILY (AFU_ORTHOLOGUE AFUA_5G14000)"/>
    <property type="match status" value="1"/>
</dbReference>
<dbReference type="AlphaFoldDB" id="A0A7R7XX38"/>
<evidence type="ECO:0000313" key="2">
    <source>
        <dbReference type="Proteomes" id="UP000654913"/>
    </source>
</evidence>
<organism evidence="1 2">
    <name type="scientific">Aspergillus puulaauensis</name>
    <dbReference type="NCBI Taxonomy" id="1220207"/>
    <lineage>
        <taxon>Eukaryota</taxon>
        <taxon>Fungi</taxon>
        <taxon>Dikarya</taxon>
        <taxon>Ascomycota</taxon>
        <taxon>Pezizomycotina</taxon>
        <taxon>Eurotiomycetes</taxon>
        <taxon>Eurotiomycetidae</taxon>
        <taxon>Eurotiales</taxon>
        <taxon>Aspergillaceae</taxon>
        <taxon>Aspergillus</taxon>
    </lineage>
</organism>
<evidence type="ECO:0000313" key="1">
    <source>
        <dbReference type="EMBL" id="BCS29311.1"/>
    </source>
</evidence>
<proteinExistence type="predicted"/>
<keyword evidence="2" id="KW-1185">Reference proteome</keyword>
<dbReference type="EMBL" id="AP024449">
    <property type="protein sequence ID" value="BCS29311.1"/>
    <property type="molecule type" value="Genomic_DNA"/>
</dbReference>